<accession>A0A2V5HFP3</accession>
<dbReference type="GO" id="GO:0046872">
    <property type="term" value="F:metal ion binding"/>
    <property type="evidence" value="ECO:0007669"/>
    <property type="project" value="UniProtKB-KW"/>
</dbReference>
<keyword evidence="3" id="KW-0862">Zinc</keyword>
<dbReference type="Proteomes" id="UP000249829">
    <property type="component" value="Unassembled WGS sequence"/>
</dbReference>
<dbReference type="GO" id="GO:0016846">
    <property type="term" value="F:carbon-sulfur lyase activity"/>
    <property type="evidence" value="ECO:0007669"/>
    <property type="project" value="InterPro"/>
</dbReference>
<dbReference type="Gene3D" id="3.90.1590.10">
    <property type="entry name" value="glutathione-dependent formaldehyde- activating enzyme (gfa)"/>
    <property type="match status" value="2"/>
</dbReference>
<dbReference type="PANTHER" id="PTHR33337:SF32">
    <property type="entry name" value="DUF636 DOMAIN PROTEIN (AFU_ORTHOLOGUE AFUA_7G04120)"/>
    <property type="match status" value="1"/>
</dbReference>
<dbReference type="SUPFAM" id="SSF51316">
    <property type="entry name" value="Mss4-like"/>
    <property type="match status" value="2"/>
</dbReference>
<evidence type="ECO:0000259" key="5">
    <source>
        <dbReference type="PROSITE" id="PS51891"/>
    </source>
</evidence>
<evidence type="ECO:0000256" key="4">
    <source>
        <dbReference type="ARBA" id="ARBA00023239"/>
    </source>
</evidence>
<gene>
    <name evidence="6" type="ORF">BO99DRAFT_382360</name>
</gene>
<dbReference type="InterPro" id="IPR006913">
    <property type="entry name" value="CENP-V/GFA"/>
</dbReference>
<feature type="domain" description="CENP-V/GFA" evidence="5">
    <location>
        <begin position="2"/>
        <end position="114"/>
    </location>
</feature>
<evidence type="ECO:0000313" key="7">
    <source>
        <dbReference type="Proteomes" id="UP000249829"/>
    </source>
</evidence>
<dbReference type="AlphaFoldDB" id="A0A2V5HFP3"/>
<keyword evidence="4" id="KW-0456">Lyase</keyword>
<protein>
    <recommendedName>
        <fullName evidence="5">CENP-V/GFA domain-containing protein</fullName>
    </recommendedName>
</protein>
<dbReference type="PROSITE" id="PS51891">
    <property type="entry name" value="CENP_V_GFA"/>
    <property type="match status" value="1"/>
</dbReference>
<keyword evidence="2" id="KW-0479">Metal-binding</keyword>
<dbReference type="OMA" id="YREFCNR"/>
<dbReference type="EMBL" id="KZ825124">
    <property type="protein sequence ID" value="PYI20644.1"/>
    <property type="molecule type" value="Genomic_DNA"/>
</dbReference>
<reference evidence="6 7" key="1">
    <citation type="submission" date="2018-02" db="EMBL/GenBank/DDBJ databases">
        <title>The genomes of Aspergillus section Nigri reveals drivers in fungal speciation.</title>
        <authorList>
            <consortium name="DOE Joint Genome Institute"/>
            <person name="Vesth T.C."/>
            <person name="Nybo J."/>
            <person name="Theobald S."/>
            <person name="Brandl J."/>
            <person name="Frisvad J.C."/>
            <person name="Nielsen K.F."/>
            <person name="Lyhne E.K."/>
            <person name="Kogle M.E."/>
            <person name="Kuo A."/>
            <person name="Riley R."/>
            <person name="Clum A."/>
            <person name="Nolan M."/>
            <person name="Lipzen A."/>
            <person name="Salamov A."/>
            <person name="Henrissat B."/>
            <person name="Wiebenga A."/>
            <person name="De vries R.P."/>
            <person name="Grigoriev I.V."/>
            <person name="Mortensen U.H."/>
            <person name="Andersen M.R."/>
            <person name="Baker S.E."/>
        </authorList>
    </citation>
    <scope>NUCLEOTIDE SEQUENCE [LARGE SCALE GENOMIC DNA]</scope>
    <source>
        <strain evidence="6 7">CBS 115571</strain>
    </source>
</reference>
<organism evidence="6 7">
    <name type="scientific">Aspergillus violaceofuscus (strain CBS 115571)</name>
    <dbReference type="NCBI Taxonomy" id="1450538"/>
    <lineage>
        <taxon>Eukaryota</taxon>
        <taxon>Fungi</taxon>
        <taxon>Dikarya</taxon>
        <taxon>Ascomycota</taxon>
        <taxon>Pezizomycotina</taxon>
        <taxon>Eurotiomycetes</taxon>
        <taxon>Eurotiomycetidae</taxon>
        <taxon>Eurotiales</taxon>
        <taxon>Aspergillaceae</taxon>
        <taxon>Aspergillus</taxon>
    </lineage>
</organism>
<evidence type="ECO:0000313" key="6">
    <source>
        <dbReference type="EMBL" id="PYI20644.1"/>
    </source>
</evidence>
<dbReference type="InterPro" id="IPR011057">
    <property type="entry name" value="Mss4-like_sf"/>
</dbReference>
<keyword evidence="7" id="KW-1185">Reference proteome</keyword>
<sequence>MMQCAISCLCGSLAQDVSLEQSTDHSTLNLCHCTACRTTTGMLCSIYYPLQVRPQNLDGMRKYQQFESLVRYFCKTCGAHALAYSRPSERYFVAAGLLVDNANSPRTRSVRHWRASETRDGGLTSFLEGEPATMASTCWLRAYSNSDSDRSCSDVKANIERSPQDSMELRGQCHCAGVEFYVTQPDASSTEATSPWSDLLVPYYANSSENPADVKWWLRNANTRYLAGTCACPSCRLASGCPIQPWAFIPKANLLDARKAPFEFGAGTMQRFESSPGVYREFCSRCGASIFWHSDERPLLIDVSVGLLQADEGSRASRWLEWATSRVSFAEMALDKTLIDRLQIGLRKCEVGDE</sequence>
<proteinExistence type="inferred from homology"/>
<dbReference type="PANTHER" id="PTHR33337">
    <property type="entry name" value="GFA DOMAIN-CONTAINING PROTEIN"/>
    <property type="match status" value="1"/>
</dbReference>
<comment type="similarity">
    <text evidence="1">Belongs to the Gfa family.</text>
</comment>
<dbReference type="Pfam" id="PF04828">
    <property type="entry name" value="GFA"/>
    <property type="match status" value="2"/>
</dbReference>
<dbReference type="STRING" id="1450538.A0A2V5HFP3"/>
<evidence type="ECO:0000256" key="1">
    <source>
        <dbReference type="ARBA" id="ARBA00005495"/>
    </source>
</evidence>
<evidence type="ECO:0000256" key="3">
    <source>
        <dbReference type="ARBA" id="ARBA00022833"/>
    </source>
</evidence>
<evidence type="ECO:0000256" key="2">
    <source>
        <dbReference type="ARBA" id="ARBA00022723"/>
    </source>
</evidence>
<name>A0A2V5HFP3_ASPV1</name>